<comment type="caution">
    <text evidence="5">The sequence shown here is derived from an EMBL/GenBank/DDBJ whole genome shotgun (WGS) entry which is preliminary data.</text>
</comment>
<dbReference type="AlphaFoldDB" id="A0A409VVG9"/>
<protein>
    <recommendedName>
        <fullName evidence="4">Yeast cell wall synthesis Kre9/Knh1-like N-terminal domain-containing protein</fullName>
    </recommendedName>
</protein>
<dbReference type="EMBL" id="NHYE01005547">
    <property type="protein sequence ID" value="PPQ70264.1"/>
    <property type="molecule type" value="Genomic_DNA"/>
</dbReference>
<proteinExistence type="predicted"/>
<feature type="region of interest" description="Disordered" evidence="2">
    <location>
        <begin position="122"/>
        <end position="145"/>
    </location>
</feature>
<dbReference type="InParanoid" id="A0A409VVG9"/>
<evidence type="ECO:0000313" key="5">
    <source>
        <dbReference type="EMBL" id="PPQ70264.1"/>
    </source>
</evidence>
<dbReference type="InterPro" id="IPR018466">
    <property type="entry name" value="Kre9/Knh1-like_N"/>
</dbReference>
<organism evidence="5 6">
    <name type="scientific">Gymnopilus dilepis</name>
    <dbReference type="NCBI Taxonomy" id="231916"/>
    <lineage>
        <taxon>Eukaryota</taxon>
        <taxon>Fungi</taxon>
        <taxon>Dikarya</taxon>
        <taxon>Basidiomycota</taxon>
        <taxon>Agaricomycotina</taxon>
        <taxon>Agaricomycetes</taxon>
        <taxon>Agaricomycetidae</taxon>
        <taxon>Agaricales</taxon>
        <taxon>Agaricineae</taxon>
        <taxon>Hymenogastraceae</taxon>
        <taxon>Gymnopilus</taxon>
    </lineage>
</organism>
<evidence type="ECO:0000256" key="1">
    <source>
        <dbReference type="ARBA" id="ARBA00022729"/>
    </source>
</evidence>
<accession>A0A409VVG9</accession>
<feature type="signal peptide" evidence="3">
    <location>
        <begin position="1"/>
        <end position="18"/>
    </location>
</feature>
<feature type="compositionally biased region" description="Low complexity" evidence="2">
    <location>
        <begin position="123"/>
        <end position="145"/>
    </location>
</feature>
<gene>
    <name evidence="5" type="ORF">CVT26_014553</name>
</gene>
<feature type="domain" description="Yeast cell wall synthesis Kre9/Knh1-like N-terminal" evidence="4">
    <location>
        <begin position="24"/>
        <end position="117"/>
    </location>
</feature>
<reference evidence="5 6" key="1">
    <citation type="journal article" date="2018" name="Evol. Lett.">
        <title>Horizontal gene cluster transfer increased hallucinogenic mushroom diversity.</title>
        <authorList>
            <person name="Reynolds H.T."/>
            <person name="Vijayakumar V."/>
            <person name="Gluck-Thaler E."/>
            <person name="Korotkin H.B."/>
            <person name="Matheny P.B."/>
            <person name="Slot J.C."/>
        </authorList>
    </citation>
    <scope>NUCLEOTIDE SEQUENCE [LARGE SCALE GENOMIC DNA]</scope>
    <source>
        <strain evidence="5 6">SRW20</strain>
    </source>
</reference>
<feature type="chain" id="PRO_5019488494" description="Yeast cell wall synthesis Kre9/Knh1-like N-terminal domain-containing protein" evidence="3">
    <location>
        <begin position="19"/>
        <end position="225"/>
    </location>
</feature>
<name>A0A409VVG9_9AGAR</name>
<dbReference type="STRING" id="231916.A0A409VVG9"/>
<keyword evidence="6" id="KW-1185">Reference proteome</keyword>
<keyword evidence="1 3" id="KW-0732">Signal</keyword>
<dbReference type="Pfam" id="PF10342">
    <property type="entry name" value="Kre9_KNH"/>
    <property type="match status" value="1"/>
</dbReference>
<dbReference type="Proteomes" id="UP000284706">
    <property type="component" value="Unassembled WGS sequence"/>
</dbReference>
<dbReference type="PANTHER" id="PTHR40633:SF1">
    <property type="entry name" value="GPI ANCHORED SERINE-THREONINE RICH PROTEIN (AFU_ORTHOLOGUE AFUA_1G03630)"/>
    <property type="match status" value="1"/>
</dbReference>
<evidence type="ECO:0000259" key="4">
    <source>
        <dbReference type="Pfam" id="PF10342"/>
    </source>
</evidence>
<sequence>MWLVLLLQLFALFSPSLTAIFPTKPVSSTVYTAGAPAEITWLEDGRRPLLNDTHGVRIDLYAGNTTYLATLARDLPALALKTTVYMPTNIPKNYHTYILRFIVSEPAMTIYTSDFAINPSPFTVRPRSSSTSRSSTSSASTSASASVSAQSVSTTTVTSTVISRVLPTSSAQGSNSRSLRGLFSLGRHRRRRSLGEGRNYIDIEKVKFRLVFIGWPALVGLSMAL</sequence>
<evidence type="ECO:0000256" key="2">
    <source>
        <dbReference type="SAM" id="MobiDB-lite"/>
    </source>
</evidence>
<evidence type="ECO:0000313" key="6">
    <source>
        <dbReference type="Proteomes" id="UP000284706"/>
    </source>
</evidence>
<dbReference type="OrthoDB" id="3250770at2759"/>
<evidence type="ECO:0000256" key="3">
    <source>
        <dbReference type="SAM" id="SignalP"/>
    </source>
</evidence>
<dbReference type="PANTHER" id="PTHR40633">
    <property type="entry name" value="MATRIX PROTEIN, PUTATIVE (AFU_ORTHOLOGUE AFUA_8G05410)-RELATED"/>
    <property type="match status" value="1"/>
</dbReference>
<dbReference type="InterPro" id="IPR052982">
    <property type="entry name" value="SRP1/TIP1-like"/>
</dbReference>